<keyword evidence="1" id="KW-0378">Hydrolase</keyword>
<dbReference type="InterPro" id="IPR000629">
    <property type="entry name" value="RNA-helicase_DEAD-box_CS"/>
</dbReference>
<feature type="region of interest" description="Disordered" evidence="4">
    <location>
        <begin position="98"/>
        <end position="119"/>
    </location>
</feature>
<keyword evidence="2" id="KW-0547">Nucleotide-binding</keyword>
<reference evidence="6 7" key="1">
    <citation type="journal article" date="2021" name="BMC Genomics">
        <title>Datura genome reveals duplications of psychoactive alkaloid biosynthetic genes and high mutation rate following tissue culture.</title>
        <authorList>
            <person name="Rajewski A."/>
            <person name="Carter-House D."/>
            <person name="Stajich J."/>
            <person name="Litt A."/>
        </authorList>
    </citation>
    <scope>NUCLEOTIDE SEQUENCE [LARGE SCALE GENOMIC DNA]</scope>
    <source>
        <strain evidence="6">AR-01</strain>
    </source>
</reference>
<dbReference type="Pfam" id="PF00270">
    <property type="entry name" value="DEAD"/>
    <property type="match status" value="1"/>
</dbReference>
<evidence type="ECO:0000256" key="1">
    <source>
        <dbReference type="ARBA" id="ARBA00022801"/>
    </source>
</evidence>
<sequence>MRRRGPYAVMATTRELAQQIEDETVKFVHHLGIKVVSIVGGQSIEEQGFRIRQGCVVIATLGDFSIAWRDCNYVVLDEADRMIDMGFGPQVVGVLDAMPSSNMKPENEDDEELDENKIY</sequence>
<comment type="caution">
    <text evidence="6">The sequence shown here is derived from an EMBL/GenBank/DDBJ whole genome shotgun (WGS) entry which is preliminary data.</text>
</comment>
<evidence type="ECO:0000256" key="3">
    <source>
        <dbReference type="ARBA" id="ARBA00022884"/>
    </source>
</evidence>
<feature type="domain" description="Helicase ATP-binding" evidence="5">
    <location>
        <begin position="1"/>
        <end position="117"/>
    </location>
</feature>
<dbReference type="InterPro" id="IPR014001">
    <property type="entry name" value="Helicase_ATP-bd"/>
</dbReference>
<dbReference type="InterPro" id="IPR027417">
    <property type="entry name" value="P-loop_NTPase"/>
</dbReference>
<keyword evidence="2" id="KW-0347">Helicase</keyword>
<keyword evidence="3" id="KW-0694">RNA-binding</keyword>
<keyword evidence="2" id="KW-0067">ATP-binding</keyword>
<protein>
    <recommendedName>
        <fullName evidence="5">Helicase ATP-binding domain-containing protein</fullName>
    </recommendedName>
</protein>
<dbReference type="Gene3D" id="3.40.50.300">
    <property type="entry name" value="P-loop containing nucleotide triphosphate hydrolases"/>
    <property type="match status" value="1"/>
</dbReference>
<evidence type="ECO:0000313" key="6">
    <source>
        <dbReference type="EMBL" id="MCD7468773.1"/>
    </source>
</evidence>
<dbReference type="PROSITE" id="PS51192">
    <property type="entry name" value="HELICASE_ATP_BIND_1"/>
    <property type="match status" value="1"/>
</dbReference>
<dbReference type="PROSITE" id="PS00039">
    <property type="entry name" value="DEAD_ATP_HELICASE"/>
    <property type="match status" value="1"/>
</dbReference>
<dbReference type="SUPFAM" id="SSF52540">
    <property type="entry name" value="P-loop containing nucleoside triphosphate hydrolases"/>
    <property type="match status" value="1"/>
</dbReference>
<dbReference type="InterPro" id="IPR011545">
    <property type="entry name" value="DEAD/DEAH_box_helicase_dom"/>
</dbReference>
<name>A0ABS8TC89_DATST</name>
<feature type="compositionally biased region" description="Acidic residues" evidence="4">
    <location>
        <begin position="107"/>
        <end position="119"/>
    </location>
</feature>
<dbReference type="PANTHER" id="PTHR47958">
    <property type="entry name" value="ATP-DEPENDENT RNA HELICASE DBP3"/>
    <property type="match status" value="1"/>
</dbReference>
<evidence type="ECO:0000259" key="5">
    <source>
        <dbReference type="PROSITE" id="PS51192"/>
    </source>
</evidence>
<proteinExistence type="predicted"/>
<gene>
    <name evidence="6" type="ORF">HAX54_007251</name>
</gene>
<evidence type="ECO:0000256" key="2">
    <source>
        <dbReference type="ARBA" id="ARBA00022806"/>
    </source>
</evidence>
<evidence type="ECO:0000313" key="7">
    <source>
        <dbReference type="Proteomes" id="UP000823775"/>
    </source>
</evidence>
<keyword evidence="7" id="KW-1185">Reference proteome</keyword>
<dbReference type="EMBL" id="JACEIK010001371">
    <property type="protein sequence ID" value="MCD7468773.1"/>
    <property type="molecule type" value="Genomic_DNA"/>
</dbReference>
<accession>A0ABS8TC89</accession>
<evidence type="ECO:0000256" key="4">
    <source>
        <dbReference type="SAM" id="MobiDB-lite"/>
    </source>
</evidence>
<organism evidence="6 7">
    <name type="scientific">Datura stramonium</name>
    <name type="common">Jimsonweed</name>
    <name type="synonym">Common thornapple</name>
    <dbReference type="NCBI Taxonomy" id="4076"/>
    <lineage>
        <taxon>Eukaryota</taxon>
        <taxon>Viridiplantae</taxon>
        <taxon>Streptophyta</taxon>
        <taxon>Embryophyta</taxon>
        <taxon>Tracheophyta</taxon>
        <taxon>Spermatophyta</taxon>
        <taxon>Magnoliopsida</taxon>
        <taxon>eudicotyledons</taxon>
        <taxon>Gunneridae</taxon>
        <taxon>Pentapetalae</taxon>
        <taxon>asterids</taxon>
        <taxon>lamiids</taxon>
        <taxon>Solanales</taxon>
        <taxon>Solanaceae</taxon>
        <taxon>Solanoideae</taxon>
        <taxon>Datureae</taxon>
        <taxon>Datura</taxon>
    </lineage>
</organism>
<dbReference type="Proteomes" id="UP000823775">
    <property type="component" value="Unassembled WGS sequence"/>
</dbReference>